<name>A0A7J8ERV5_MOLMO</name>
<dbReference type="EMBL" id="JACASF010000013">
    <property type="protein sequence ID" value="KAF6438103.1"/>
    <property type="molecule type" value="Genomic_DNA"/>
</dbReference>
<evidence type="ECO:0000313" key="2">
    <source>
        <dbReference type="Proteomes" id="UP000550707"/>
    </source>
</evidence>
<evidence type="ECO:0000313" key="1">
    <source>
        <dbReference type="EMBL" id="KAF6438103.1"/>
    </source>
</evidence>
<gene>
    <name evidence="1" type="ORF">HJG59_008774</name>
</gene>
<organism evidence="1 2">
    <name type="scientific">Molossus molossus</name>
    <name type="common">Pallas' mastiff bat</name>
    <name type="synonym">Vespertilio molossus</name>
    <dbReference type="NCBI Taxonomy" id="27622"/>
    <lineage>
        <taxon>Eukaryota</taxon>
        <taxon>Metazoa</taxon>
        <taxon>Chordata</taxon>
        <taxon>Craniata</taxon>
        <taxon>Vertebrata</taxon>
        <taxon>Euteleostomi</taxon>
        <taxon>Mammalia</taxon>
        <taxon>Eutheria</taxon>
        <taxon>Laurasiatheria</taxon>
        <taxon>Chiroptera</taxon>
        <taxon>Yangochiroptera</taxon>
        <taxon>Molossidae</taxon>
        <taxon>Molossus</taxon>
    </lineage>
</organism>
<sequence>MAEVCRENRPGLAAGSAFCAEGHMSAISFPRNPRVRQLGPALPADAILQRQGGKMCPSFLLVAKGPVVRGGFVWGVGVYPGRRLPGSWPRSHFCSGYSDYCPFSTLYFRGPELPYRGPRLWFLLLALAPHWHRRC</sequence>
<dbReference type="Proteomes" id="UP000550707">
    <property type="component" value="Unassembled WGS sequence"/>
</dbReference>
<keyword evidence="2" id="KW-1185">Reference proteome</keyword>
<proteinExistence type="predicted"/>
<reference evidence="1 2" key="1">
    <citation type="journal article" date="2020" name="Nature">
        <title>Six reference-quality genomes reveal evolution of bat adaptations.</title>
        <authorList>
            <person name="Jebb D."/>
            <person name="Huang Z."/>
            <person name="Pippel M."/>
            <person name="Hughes G.M."/>
            <person name="Lavrichenko K."/>
            <person name="Devanna P."/>
            <person name="Winkler S."/>
            <person name="Jermiin L.S."/>
            <person name="Skirmuntt E.C."/>
            <person name="Katzourakis A."/>
            <person name="Burkitt-Gray L."/>
            <person name="Ray D.A."/>
            <person name="Sullivan K.A.M."/>
            <person name="Roscito J.G."/>
            <person name="Kirilenko B.M."/>
            <person name="Davalos L.M."/>
            <person name="Corthals A.P."/>
            <person name="Power M.L."/>
            <person name="Jones G."/>
            <person name="Ransome R.D."/>
            <person name="Dechmann D.K.N."/>
            <person name="Locatelli A.G."/>
            <person name="Puechmaille S.J."/>
            <person name="Fedrigo O."/>
            <person name="Jarvis E.D."/>
            <person name="Hiller M."/>
            <person name="Vernes S.C."/>
            <person name="Myers E.W."/>
            <person name="Teeling E.C."/>
        </authorList>
    </citation>
    <scope>NUCLEOTIDE SEQUENCE [LARGE SCALE GENOMIC DNA]</scope>
    <source>
        <strain evidence="1">MMolMol1</strain>
        <tissue evidence="1">Muscle</tissue>
    </source>
</reference>
<comment type="caution">
    <text evidence="1">The sequence shown here is derived from an EMBL/GenBank/DDBJ whole genome shotgun (WGS) entry which is preliminary data.</text>
</comment>
<dbReference type="AlphaFoldDB" id="A0A7J8ERV5"/>
<accession>A0A7J8ERV5</accession>
<dbReference type="InParanoid" id="A0A7J8ERV5"/>
<protein>
    <submittedName>
        <fullName evidence="1">Uncharacterized protein</fullName>
    </submittedName>
</protein>